<dbReference type="Gene3D" id="3.30.70.100">
    <property type="match status" value="1"/>
</dbReference>
<accession>A0A1I2TGM3</accession>
<organism evidence="2 3">
    <name type="scientific">Neptunomonas qingdaonensis</name>
    <dbReference type="NCBI Taxonomy" id="1045558"/>
    <lineage>
        <taxon>Bacteria</taxon>
        <taxon>Pseudomonadati</taxon>
        <taxon>Pseudomonadota</taxon>
        <taxon>Gammaproteobacteria</taxon>
        <taxon>Oceanospirillales</taxon>
        <taxon>Oceanospirillaceae</taxon>
        <taxon>Neptunomonas</taxon>
    </lineage>
</organism>
<dbReference type="OrthoDB" id="287932at2"/>
<keyword evidence="2" id="KW-0560">Oxidoreductase</keyword>
<feature type="domain" description="ABM" evidence="1">
    <location>
        <begin position="3"/>
        <end position="91"/>
    </location>
</feature>
<evidence type="ECO:0000313" key="3">
    <source>
        <dbReference type="Proteomes" id="UP000198623"/>
    </source>
</evidence>
<dbReference type="AlphaFoldDB" id="A0A1I2TGM3"/>
<dbReference type="STRING" id="1045558.SAMN05216175_109157"/>
<proteinExistence type="predicted"/>
<evidence type="ECO:0000313" key="2">
    <source>
        <dbReference type="EMBL" id="SFG61686.1"/>
    </source>
</evidence>
<gene>
    <name evidence="2" type="ORF">SAMN05216175_109157</name>
</gene>
<reference evidence="3" key="1">
    <citation type="submission" date="2016-10" db="EMBL/GenBank/DDBJ databases">
        <authorList>
            <person name="Varghese N."/>
            <person name="Submissions S."/>
        </authorList>
    </citation>
    <scope>NUCLEOTIDE SEQUENCE [LARGE SCALE GENOMIC DNA]</scope>
    <source>
        <strain evidence="3">CGMCC 1.10971</strain>
    </source>
</reference>
<dbReference type="SUPFAM" id="SSF54909">
    <property type="entry name" value="Dimeric alpha+beta barrel"/>
    <property type="match status" value="1"/>
</dbReference>
<dbReference type="EMBL" id="FOOU01000009">
    <property type="protein sequence ID" value="SFG61686.1"/>
    <property type="molecule type" value="Genomic_DNA"/>
</dbReference>
<name>A0A1I2TGM3_9GAMM</name>
<evidence type="ECO:0000259" key="1">
    <source>
        <dbReference type="PROSITE" id="PS51725"/>
    </source>
</evidence>
<dbReference type="Pfam" id="PF03992">
    <property type="entry name" value="ABM"/>
    <property type="match status" value="1"/>
</dbReference>
<dbReference type="PROSITE" id="PS51725">
    <property type="entry name" value="ABM"/>
    <property type="match status" value="1"/>
</dbReference>
<sequence length="91" mass="10451">MSIIVAGKLTIKSNFRDEFIEKSRQAILLARNDDACDDFSVSPDPVDLNRVNIFEKWKTRQALDAFRESGPENDMFSLVESFDVTEYDINT</sequence>
<dbReference type="GO" id="GO:0004497">
    <property type="term" value="F:monooxygenase activity"/>
    <property type="evidence" value="ECO:0007669"/>
    <property type="project" value="UniProtKB-KW"/>
</dbReference>
<dbReference type="RefSeq" id="WP_090728687.1">
    <property type="nucleotide sequence ID" value="NZ_FOOU01000009.1"/>
</dbReference>
<protein>
    <submittedName>
        <fullName evidence="2">Antibiotic biosynthesis monooxygenase</fullName>
    </submittedName>
</protein>
<keyword evidence="3" id="KW-1185">Reference proteome</keyword>
<dbReference type="InterPro" id="IPR011008">
    <property type="entry name" value="Dimeric_a/b-barrel"/>
</dbReference>
<dbReference type="Proteomes" id="UP000198623">
    <property type="component" value="Unassembled WGS sequence"/>
</dbReference>
<keyword evidence="2" id="KW-0503">Monooxygenase</keyword>
<dbReference type="InterPro" id="IPR007138">
    <property type="entry name" value="ABM_dom"/>
</dbReference>